<dbReference type="InterPro" id="IPR006015">
    <property type="entry name" value="Universal_stress_UspA"/>
</dbReference>
<dbReference type="PRINTS" id="PR01438">
    <property type="entry name" value="UNVRSLSTRESS"/>
</dbReference>
<organism evidence="3 4">
    <name type="scientific">Actinomycetospora endophytica</name>
    <dbReference type="NCBI Taxonomy" id="2291215"/>
    <lineage>
        <taxon>Bacteria</taxon>
        <taxon>Bacillati</taxon>
        <taxon>Actinomycetota</taxon>
        <taxon>Actinomycetes</taxon>
        <taxon>Pseudonocardiales</taxon>
        <taxon>Pseudonocardiaceae</taxon>
        <taxon>Actinomycetospora</taxon>
    </lineage>
</organism>
<sequence length="149" mass="15455">MSPPRLIAVGTDGSASSHIAVERAGQLALDQHAGLLIVCAYRDQEPETINDAEAALGADAYLMRGAAPAEEIAARARSRVDELGVEHIELVVEEGDPAEVLAGVAQRRGVSLVAVGNRGINTLAGRLLGSVPAKASHQVPVDLLIVHTT</sequence>
<evidence type="ECO:0000313" key="4">
    <source>
        <dbReference type="Proteomes" id="UP001199469"/>
    </source>
</evidence>
<dbReference type="PANTHER" id="PTHR46268">
    <property type="entry name" value="STRESS RESPONSE PROTEIN NHAX"/>
    <property type="match status" value="1"/>
</dbReference>
<proteinExistence type="inferred from homology"/>
<keyword evidence="4" id="KW-1185">Reference proteome</keyword>
<comment type="caution">
    <text evidence="3">The sequence shown here is derived from an EMBL/GenBank/DDBJ whole genome shotgun (WGS) entry which is preliminary data.</text>
</comment>
<dbReference type="Proteomes" id="UP001199469">
    <property type="component" value="Unassembled WGS sequence"/>
</dbReference>
<dbReference type="Gene3D" id="3.40.50.620">
    <property type="entry name" value="HUPs"/>
    <property type="match status" value="1"/>
</dbReference>
<reference evidence="3 4" key="1">
    <citation type="submission" date="2021-11" db="EMBL/GenBank/DDBJ databases">
        <title>Draft genome sequence of Actinomycetospora sp. SF1 isolated from the rhizosphere soil.</title>
        <authorList>
            <person name="Duangmal K."/>
            <person name="Chantavorakit T."/>
        </authorList>
    </citation>
    <scope>NUCLEOTIDE SEQUENCE [LARGE SCALE GENOMIC DNA]</scope>
    <source>
        <strain evidence="3 4">TBRC 5722</strain>
    </source>
</reference>
<feature type="domain" description="UspA" evidence="2">
    <location>
        <begin position="7"/>
        <end position="147"/>
    </location>
</feature>
<dbReference type="RefSeq" id="WP_230741005.1">
    <property type="nucleotide sequence ID" value="NZ_JAJNDB010000012.1"/>
</dbReference>
<accession>A0ABS8PJ34</accession>
<protein>
    <submittedName>
        <fullName evidence="3">Universal stress protein</fullName>
    </submittedName>
</protein>
<evidence type="ECO:0000259" key="2">
    <source>
        <dbReference type="Pfam" id="PF00582"/>
    </source>
</evidence>
<name>A0ABS8PJ34_9PSEU</name>
<dbReference type="Pfam" id="PF00582">
    <property type="entry name" value="Usp"/>
    <property type="match status" value="1"/>
</dbReference>
<dbReference type="EMBL" id="JAJNDB010000012">
    <property type="protein sequence ID" value="MCD2198237.1"/>
    <property type="molecule type" value="Genomic_DNA"/>
</dbReference>
<gene>
    <name evidence="3" type="ORF">LQ327_33220</name>
</gene>
<dbReference type="CDD" id="cd00293">
    <property type="entry name" value="USP-like"/>
    <property type="match status" value="1"/>
</dbReference>
<evidence type="ECO:0000256" key="1">
    <source>
        <dbReference type="ARBA" id="ARBA00008791"/>
    </source>
</evidence>
<dbReference type="InterPro" id="IPR006016">
    <property type="entry name" value="UspA"/>
</dbReference>
<dbReference type="SUPFAM" id="SSF52402">
    <property type="entry name" value="Adenine nucleotide alpha hydrolases-like"/>
    <property type="match status" value="1"/>
</dbReference>
<comment type="similarity">
    <text evidence="1">Belongs to the universal stress protein A family.</text>
</comment>
<evidence type="ECO:0000313" key="3">
    <source>
        <dbReference type="EMBL" id="MCD2198237.1"/>
    </source>
</evidence>
<dbReference type="PANTHER" id="PTHR46268:SF6">
    <property type="entry name" value="UNIVERSAL STRESS PROTEIN UP12"/>
    <property type="match status" value="1"/>
</dbReference>
<dbReference type="InterPro" id="IPR014729">
    <property type="entry name" value="Rossmann-like_a/b/a_fold"/>
</dbReference>